<dbReference type="Gene3D" id="3.20.190.10">
    <property type="entry name" value="MutM-like, N-terminal"/>
    <property type="match status" value="1"/>
</dbReference>
<organism evidence="16 17">
    <name type="scientific">Nocardioides pocheonensis</name>
    <dbReference type="NCBI Taxonomy" id="661485"/>
    <lineage>
        <taxon>Bacteria</taxon>
        <taxon>Bacillati</taxon>
        <taxon>Actinomycetota</taxon>
        <taxon>Actinomycetes</taxon>
        <taxon>Propionibacteriales</taxon>
        <taxon>Nocardioidaceae</taxon>
        <taxon>Nocardioides</taxon>
    </lineage>
</organism>
<keyword evidence="8" id="KW-0238">DNA-binding</keyword>
<dbReference type="SUPFAM" id="SSF81624">
    <property type="entry name" value="N-terminal domain of MutM-like DNA repair proteins"/>
    <property type="match status" value="1"/>
</dbReference>
<dbReference type="GO" id="GO:0006284">
    <property type="term" value="P:base-excision repair"/>
    <property type="evidence" value="ECO:0007669"/>
    <property type="project" value="InterPro"/>
</dbReference>
<evidence type="ECO:0000256" key="4">
    <source>
        <dbReference type="ARBA" id="ARBA00022763"/>
    </source>
</evidence>
<dbReference type="SUPFAM" id="SSF57716">
    <property type="entry name" value="Glucocorticoid receptor-like (DNA-binding domain)"/>
    <property type="match status" value="1"/>
</dbReference>
<keyword evidence="7" id="KW-0862">Zinc</keyword>
<dbReference type="EMBL" id="RJSF01000009">
    <property type="protein sequence ID" value="RNM16400.1"/>
    <property type="molecule type" value="Genomic_DNA"/>
</dbReference>
<dbReference type="Pfam" id="PF01149">
    <property type="entry name" value="Fapy_DNA_glyco"/>
    <property type="match status" value="1"/>
</dbReference>
<evidence type="ECO:0000313" key="17">
    <source>
        <dbReference type="Proteomes" id="UP000279994"/>
    </source>
</evidence>
<comment type="similarity">
    <text evidence="1">Belongs to the FPG family.</text>
</comment>
<protein>
    <recommendedName>
        <fullName evidence="2">DNA-(apurinic or apyrimidinic site) lyase</fullName>
        <ecNumber evidence="2">4.2.99.18</ecNumber>
    </recommendedName>
</protein>
<gene>
    <name evidence="16" type="ORF">EFL26_05515</name>
</gene>
<dbReference type="GO" id="GO:0140078">
    <property type="term" value="F:class I DNA-(apurinic or apyrimidinic site) endonuclease activity"/>
    <property type="evidence" value="ECO:0007669"/>
    <property type="project" value="UniProtKB-EC"/>
</dbReference>
<keyword evidence="3" id="KW-0479">Metal-binding</keyword>
<evidence type="ECO:0000256" key="8">
    <source>
        <dbReference type="ARBA" id="ARBA00023125"/>
    </source>
</evidence>
<evidence type="ECO:0000256" key="3">
    <source>
        <dbReference type="ARBA" id="ARBA00022723"/>
    </source>
</evidence>
<dbReference type="SUPFAM" id="SSF46946">
    <property type="entry name" value="S13-like H2TH domain"/>
    <property type="match status" value="1"/>
</dbReference>
<dbReference type="Pfam" id="PF06831">
    <property type="entry name" value="H2TH"/>
    <property type="match status" value="1"/>
</dbReference>
<evidence type="ECO:0000256" key="12">
    <source>
        <dbReference type="ARBA" id="ARBA00023295"/>
    </source>
</evidence>
<dbReference type="InterPro" id="IPR044090">
    <property type="entry name" value="Nei2_N"/>
</dbReference>
<keyword evidence="11" id="KW-0511">Multifunctional enzyme</keyword>
<keyword evidence="6" id="KW-0378">Hydrolase</keyword>
<evidence type="ECO:0000256" key="7">
    <source>
        <dbReference type="ARBA" id="ARBA00022833"/>
    </source>
</evidence>
<dbReference type="EC" id="4.2.99.18" evidence="2"/>
<dbReference type="SMART" id="SM01232">
    <property type="entry name" value="H2TH"/>
    <property type="match status" value="1"/>
</dbReference>
<accession>A0A3N0GW69</accession>
<feature type="domain" description="Formamidopyrimidine-DNA glycosylase catalytic" evidence="15">
    <location>
        <begin position="2"/>
        <end position="101"/>
    </location>
</feature>
<evidence type="ECO:0000259" key="14">
    <source>
        <dbReference type="PROSITE" id="PS51066"/>
    </source>
</evidence>
<dbReference type="PANTHER" id="PTHR42697">
    <property type="entry name" value="ENDONUCLEASE 8"/>
    <property type="match status" value="1"/>
</dbReference>
<feature type="domain" description="FPG-type" evidence="14">
    <location>
        <begin position="219"/>
        <end position="257"/>
    </location>
</feature>
<dbReference type="InterPro" id="IPR035937">
    <property type="entry name" value="FPG_N"/>
</dbReference>
<dbReference type="CDD" id="cd08971">
    <property type="entry name" value="AcNei2_N"/>
    <property type="match status" value="1"/>
</dbReference>
<dbReference type="PROSITE" id="PS51068">
    <property type="entry name" value="FPG_CAT"/>
    <property type="match status" value="1"/>
</dbReference>
<proteinExistence type="inferred from homology"/>
<evidence type="ECO:0000313" key="16">
    <source>
        <dbReference type="EMBL" id="RNM16400.1"/>
    </source>
</evidence>
<evidence type="ECO:0000256" key="5">
    <source>
        <dbReference type="ARBA" id="ARBA00022771"/>
    </source>
</evidence>
<dbReference type="InterPro" id="IPR015886">
    <property type="entry name" value="H2TH_FPG"/>
</dbReference>
<dbReference type="PANTHER" id="PTHR42697:SF1">
    <property type="entry name" value="ENDONUCLEASE 8"/>
    <property type="match status" value="1"/>
</dbReference>
<dbReference type="GO" id="GO:0000703">
    <property type="term" value="F:oxidized pyrimidine nucleobase lesion DNA N-glycosylase activity"/>
    <property type="evidence" value="ECO:0007669"/>
    <property type="project" value="TreeGrafter"/>
</dbReference>
<keyword evidence="4" id="KW-0227">DNA damage</keyword>
<dbReference type="InterPro" id="IPR012319">
    <property type="entry name" value="FPG_cat"/>
</dbReference>
<dbReference type="OrthoDB" id="9800855at2"/>
<dbReference type="AlphaFoldDB" id="A0A3N0GW69"/>
<reference evidence="16 17" key="1">
    <citation type="submission" date="2018-11" db="EMBL/GenBank/DDBJ databases">
        <authorList>
            <person name="Li F."/>
        </authorList>
    </citation>
    <scope>NUCLEOTIDE SEQUENCE [LARGE SCALE GENOMIC DNA]</scope>
    <source>
        <strain evidence="16 17">Gsoil 818</strain>
    </source>
</reference>
<dbReference type="Proteomes" id="UP000279994">
    <property type="component" value="Unassembled WGS sequence"/>
</dbReference>
<evidence type="ECO:0000256" key="1">
    <source>
        <dbReference type="ARBA" id="ARBA00009409"/>
    </source>
</evidence>
<keyword evidence="10" id="KW-0456">Lyase</keyword>
<keyword evidence="12" id="KW-0326">Glycosidase</keyword>
<evidence type="ECO:0000256" key="11">
    <source>
        <dbReference type="ARBA" id="ARBA00023268"/>
    </source>
</evidence>
<evidence type="ECO:0000256" key="9">
    <source>
        <dbReference type="ARBA" id="ARBA00023204"/>
    </source>
</evidence>
<dbReference type="InterPro" id="IPR010979">
    <property type="entry name" value="Ribosomal_uS13-like_H2TH"/>
</dbReference>
<dbReference type="PROSITE" id="PS51066">
    <property type="entry name" value="ZF_FPG_2"/>
    <property type="match status" value="1"/>
</dbReference>
<evidence type="ECO:0000256" key="2">
    <source>
        <dbReference type="ARBA" id="ARBA00012720"/>
    </source>
</evidence>
<dbReference type="GO" id="GO:0008270">
    <property type="term" value="F:zinc ion binding"/>
    <property type="evidence" value="ECO:0007669"/>
    <property type="project" value="UniProtKB-KW"/>
</dbReference>
<keyword evidence="5 13" id="KW-0863">Zinc-finger</keyword>
<keyword evidence="9" id="KW-0234">DNA repair</keyword>
<comment type="caution">
    <text evidence="16">The sequence shown here is derived from an EMBL/GenBank/DDBJ whole genome shotgun (WGS) entry which is preliminary data.</text>
</comment>
<evidence type="ECO:0000259" key="15">
    <source>
        <dbReference type="PROSITE" id="PS51068"/>
    </source>
</evidence>
<dbReference type="InterPro" id="IPR000214">
    <property type="entry name" value="Znf_DNA_glyclase/AP_lyase"/>
</dbReference>
<dbReference type="RefSeq" id="WP_123221896.1">
    <property type="nucleotide sequence ID" value="NZ_RJSF01000009.1"/>
</dbReference>
<evidence type="ECO:0000256" key="10">
    <source>
        <dbReference type="ARBA" id="ARBA00023239"/>
    </source>
</evidence>
<dbReference type="GO" id="GO:0003684">
    <property type="term" value="F:damaged DNA binding"/>
    <property type="evidence" value="ECO:0007669"/>
    <property type="project" value="InterPro"/>
</dbReference>
<sequence>MPEGDNVWQTARRLGALSGEELTRTDFRVPSVATVDLSGRRVLETVSRGKHLLTRVEGGTTIHTHLKMEGRWDVQPAGARWRRPGHEARVVLRTPTHEAIGYSVLLDVVPTAEEDRLVGHLGPDLLGPDWDEDEAVRRIEQSPDLSIGEALLDQRNLAGLGNVYKSEALFLCGLDPHLRVGDVPDVRKVVVLGHRLINANRDRPARVTTGNPRRGQQYWVYGRAGQPCRRCGTRIESGEQGDAGVERITYWCPSCQP</sequence>
<keyword evidence="17" id="KW-1185">Reference proteome</keyword>
<name>A0A3N0GW69_9ACTN</name>
<dbReference type="Gene3D" id="1.10.8.50">
    <property type="match status" value="1"/>
</dbReference>
<evidence type="ECO:0000256" key="13">
    <source>
        <dbReference type="PROSITE-ProRule" id="PRU00391"/>
    </source>
</evidence>
<evidence type="ECO:0000256" key="6">
    <source>
        <dbReference type="ARBA" id="ARBA00022801"/>
    </source>
</evidence>
<dbReference type="SMART" id="SM00898">
    <property type="entry name" value="Fapy_DNA_glyco"/>
    <property type="match status" value="1"/>
</dbReference>